<dbReference type="SUPFAM" id="SSF55785">
    <property type="entry name" value="PYP-like sensor domain (PAS domain)"/>
    <property type="match status" value="4"/>
</dbReference>
<dbReference type="InterPro" id="IPR001610">
    <property type="entry name" value="PAC"/>
</dbReference>
<dbReference type="PANTHER" id="PTHR41523:SF8">
    <property type="entry name" value="ETHYLENE RESPONSE SENSOR PROTEIN"/>
    <property type="match status" value="1"/>
</dbReference>
<evidence type="ECO:0000256" key="4">
    <source>
        <dbReference type="ARBA" id="ARBA00022679"/>
    </source>
</evidence>
<dbReference type="InterPro" id="IPR000014">
    <property type="entry name" value="PAS"/>
</dbReference>
<dbReference type="Pfam" id="PF08447">
    <property type="entry name" value="PAS_3"/>
    <property type="match status" value="3"/>
</dbReference>
<dbReference type="InterPro" id="IPR058544">
    <property type="entry name" value="ETR1_N"/>
</dbReference>
<keyword evidence="7" id="KW-0067">ATP-binding</keyword>
<dbReference type="Proteomes" id="UP000191901">
    <property type="component" value="Chromosome"/>
</dbReference>
<dbReference type="InterPro" id="IPR013655">
    <property type="entry name" value="PAS_fold_3"/>
</dbReference>
<feature type="transmembrane region" description="Helical" evidence="9">
    <location>
        <begin position="30"/>
        <end position="54"/>
    </location>
</feature>
<evidence type="ECO:0000313" key="14">
    <source>
        <dbReference type="Proteomes" id="UP000191901"/>
    </source>
</evidence>
<dbReference type="PROSITE" id="PS50112">
    <property type="entry name" value="PAS"/>
    <property type="match status" value="3"/>
</dbReference>
<dbReference type="EMBL" id="CP021983">
    <property type="protein sequence ID" value="ASC70052.1"/>
    <property type="molecule type" value="Genomic_DNA"/>
</dbReference>
<evidence type="ECO:0000256" key="2">
    <source>
        <dbReference type="ARBA" id="ARBA00012438"/>
    </source>
</evidence>
<keyword evidence="5" id="KW-0547">Nucleotide-binding</keyword>
<evidence type="ECO:0000256" key="3">
    <source>
        <dbReference type="ARBA" id="ARBA00022553"/>
    </source>
</evidence>
<feature type="domain" description="PAC" evidence="12">
    <location>
        <begin position="356"/>
        <end position="408"/>
    </location>
</feature>
<dbReference type="GO" id="GO:0005524">
    <property type="term" value="F:ATP binding"/>
    <property type="evidence" value="ECO:0007669"/>
    <property type="project" value="UniProtKB-KW"/>
</dbReference>
<evidence type="ECO:0000256" key="9">
    <source>
        <dbReference type="SAM" id="Phobius"/>
    </source>
</evidence>
<evidence type="ECO:0000313" key="13">
    <source>
        <dbReference type="EMBL" id="ASC70052.1"/>
    </source>
</evidence>
<dbReference type="SMART" id="SM00091">
    <property type="entry name" value="PAS"/>
    <property type="match status" value="4"/>
</dbReference>
<keyword evidence="3" id="KW-0597">Phosphoprotein</keyword>
<dbReference type="Pfam" id="PF08448">
    <property type="entry name" value="PAS_4"/>
    <property type="match status" value="1"/>
</dbReference>
<dbReference type="Gene3D" id="3.30.565.10">
    <property type="entry name" value="Histidine kinase-like ATPase, C-terminal domain"/>
    <property type="match status" value="1"/>
</dbReference>
<dbReference type="NCBIfam" id="TIGR00229">
    <property type="entry name" value="sensory_box"/>
    <property type="match status" value="4"/>
</dbReference>
<feature type="domain" description="PAC" evidence="12">
    <location>
        <begin position="612"/>
        <end position="664"/>
    </location>
</feature>
<proteinExistence type="predicted"/>
<feature type="domain" description="PAS" evidence="11">
    <location>
        <begin position="538"/>
        <end position="608"/>
    </location>
</feature>
<dbReference type="GO" id="GO:0004673">
    <property type="term" value="F:protein histidine kinase activity"/>
    <property type="evidence" value="ECO:0007669"/>
    <property type="project" value="UniProtKB-EC"/>
</dbReference>
<evidence type="ECO:0000259" key="11">
    <source>
        <dbReference type="PROSITE" id="PS50112"/>
    </source>
</evidence>
<dbReference type="InterPro" id="IPR003594">
    <property type="entry name" value="HATPase_dom"/>
</dbReference>
<protein>
    <recommendedName>
        <fullName evidence="2">histidine kinase</fullName>
        <ecNumber evidence="2">2.7.13.3</ecNumber>
    </recommendedName>
</protein>
<dbReference type="PROSITE" id="PS50109">
    <property type="entry name" value="HIS_KIN"/>
    <property type="match status" value="1"/>
</dbReference>
<dbReference type="Gene3D" id="3.30.450.20">
    <property type="entry name" value="PAS domain"/>
    <property type="match status" value="4"/>
</dbReference>
<dbReference type="InterPro" id="IPR000700">
    <property type="entry name" value="PAS-assoc_C"/>
</dbReference>
<dbReference type="InterPro" id="IPR013656">
    <property type="entry name" value="PAS_4"/>
</dbReference>
<feature type="domain" description="PAS" evidence="11">
    <location>
        <begin position="154"/>
        <end position="228"/>
    </location>
</feature>
<dbReference type="InterPro" id="IPR005467">
    <property type="entry name" value="His_kinase_dom"/>
</dbReference>
<organism evidence="13 14">
    <name type="scientific">Halomicronema hongdechloris C2206</name>
    <dbReference type="NCBI Taxonomy" id="1641165"/>
    <lineage>
        <taxon>Bacteria</taxon>
        <taxon>Bacillati</taxon>
        <taxon>Cyanobacteriota</taxon>
        <taxon>Cyanophyceae</taxon>
        <taxon>Nodosilineales</taxon>
        <taxon>Nodosilineaceae</taxon>
        <taxon>Halomicronema</taxon>
    </lineage>
</organism>
<dbReference type="InterPro" id="IPR035965">
    <property type="entry name" value="PAS-like_dom_sf"/>
</dbReference>
<gene>
    <name evidence="13" type="ORF">XM38_009820</name>
</gene>
<evidence type="ECO:0000256" key="8">
    <source>
        <dbReference type="ARBA" id="ARBA00023026"/>
    </source>
</evidence>
<evidence type="ECO:0000256" key="1">
    <source>
        <dbReference type="ARBA" id="ARBA00000085"/>
    </source>
</evidence>
<dbReference type="AlphaFoldDB" id="A0A1Z3HIA9"/>
<feature type="domain" description="PAC" evidence="12">
    <location>
        <begin position="233"/>
        <end position="286"/>
    </location>
</feature>
<dbReference type="InterPro" id="IPR036890">
    <property type="entry name" value="HATPase_C_sf"/>
</dbReference>
<dbReference type="KEGG" id="hhg:XM38_009820"/>
<keyword evidence="6 13" id="KW-0418">Kinase</keyword>
<dbReference type="RefSeq" id="WP_088429228.1">
    <property type="nucleotide sequence ID" value="NZ_CP021983.2"/>
</dbReference>
<dbReference type="CDD" id="cd00130">
    <property type="entry name" value="PAS"/>
    <property type="match status" value="3"/>
</dbReference>
<name>A0A1Z3HIA9_9CYAN</name>
<keyword evidence="8" id="KW-0843">Virulence</keyword>
<evidence type="ECO:0000256" key="7">
    <source>
        <dbReference type="ARBA" id="ARBA00022840"/>
    </source>
</evidence>
<dbReference type="PROSITE" id="PS50113">
    <property type="entry name" value="PAC"/>
    <property type="match status" value="4"/>
</dbReference>
<keyword evidence="9" id="KW-0812">Transmembrane</keyword>
<keyword evidence="4" id="KW-0808">Transferase</keyword>
<evidence type="ECO:0000256" key="5">
    <source>
        <dbReference type="ARBA" id="ARBA00022741"/>
    </source>
</evidence>
<feature type="transmembrane region" description="Helical" evidence="9">
    <location>
        <begin position="66"/>
        <end position="89"/>
    </location>
</feature>
<dbReference type="SUPFAM" id="SSF55874">
    <property type="entry name" value="ATPase domain of HSP90 chaperone/DNA topoisomerase II/histidine kinase"/>
    <property type="match status" value="1"/>
</dbReference>
<keyword evidence="14" id="KW-1185">Reference proteome</keyword>
<evidence type="ECO:0000259" key="12">
    <source>
        <dbReference type="PROSITE" id="PS50113"/>
    </source>
</evidence>
<dbReference type="EC" id="2.7.13.3" evidence="2"/>
<dbReference type="InterPro" id="IPR011495">
    <property type="entry name" value="Sig_transdc_His_kin_sub2_dim/P"/>
</dbReference>
<feature type="domain" description="Histidine kinase" evidence="10">
    <location>
        <begin position="675"/>
        <end position="870"/>
    </location>
</feature>
<evidence type="ECO:0000256" key="6">
    <source>
        <dbReference type="ARBA" id="ARBA00022777"/>
    </source>
</evidence>
<feature type="domain" description="PAC" evidence="12">
    <location>
        <begin position="485"/>
        <end position="537"/>
    </location>
</feature>
<keyword evidence="9" id="KW-0472">Membrane</keyword>
<dbReference type="Pfam" id="PF07568">
    <property type="entry name" value="HisKA_2"/>
    <property type="match status" value="1"/>
</dbReference>
<comment type="catalytic activity">
    <reaction evidence="1">
        <text>ATP + protein L-histidine = ADP + protein N-phospho-L-histidine.</text>
        <dbReference type="EC" id="2.7.13.3"/>
    </reaction>
</comment>
<dbReference type="SMART" id="SM00387">
    <property type="entry name" value="HATPase_c"/>
    <property type="match status" value="1"/>
</dbReference>
<feature type="domain" description="PAS" evidence="11">
    <location>
        <begin position="409"/>
        <end position="483"/>
    </location>
</feature>
<dbReference type="PANTHER" id="PTHR41523">
    <property type="entry name" value="TWO-COMPONENT SYSTEM SENSOR PROTEIN"/>
    <property type="match status" value="1"/>
</dbReference>
<dbReference type="Pfam" id="PF25487">
    <property type="entry name" value="ETR1_N"/>
    <property type="match status" value="1"/>
</dbReference>
<accession>A0A1Z3HIA9</accession>
<sequence length="872" mass="99978">MPISPSPWSNLPSLGYIPHGHCFLWQTDLVYLHVLSDAGIALAYFSIPVILFYFIRKRPDLPFSWIFTLFGLFILSGGTTHLMAIWTLWHPDYWQSGGIKAVTAVVSLFTAMEMVPLVPQVLQFSSPEQLRAANDALQQINAALQAEIIDRQGKERLVNQIAETTPDLIYIYDVQEHLNRYSNSKLPELLGYSHTELQDMGSGFLFQLVHPDDREPLQQYFERLAGAGDGDLLEIEYRVRHCDGEYRWLYSRDKVFSRTKTGQVKEILGNAIDITSRRHYEEQLQRYERIVEATTNAIILLDDTYRYQIVNATYLRWHDRPRQDVIGQRLPQVMAEAQFESLLQPRLDRCMAGEMVQQKTWLTFAGIGQKFVNITYSPYREADGNVSGAVISLHDITALKQAEDALRREEARLQYLVSHSPVVIFSCKPYGDYGATFISENVEALLGWDAQAFLADSQFWVDHLHPDEAEQVLAGLANLFRDDFYFHEYRLRRDDGTYCWCLAQLRLIRDEAGNPMEMLGYLIDISNRKQTEEQLRQSEERFRVAFRDAAVGVATVSPDGKFLSINRSFCEVVGYSEDELCQLTFQEITHPDDLDADLAYVRQVLEGEIRSYQMEKRYFHKQGHVVWILLSVSLVRDVMDSPLYFIAQISDISDRKWAEAQLQASLQEKMVLLKEIHHRVKNNLQVISSLFRLQARSLNNPELRKHLGEGQNRLRAMALIHEKLYQSDNLSRIDLAGYIQDLTGYLFRSYTVNHQRVILRIEVDKTIFLDVDAAVPCGLIINEIVSNALKYAFDPGQTGTIWIQAKASEQGHLVLMIGDNGKGLPDGFDLKKTRSLGMNLIQDLTGQLRGTLAIDRSQGTQFTLTLRRIQVA</sequence>
<dbReference type="SMART" id="SM00086">
    <property type="entry name" value="PAC"/>
    <property type="match status" value="4"/>
</dbReference>
<keyword evidence="9" id="KW-1133">Transmembrane helix</keyword>
<dbReference type="Pfam" id="PF02518">
    <property type="entry name" value="HATPase_c"/>
    <property type="match status" value="1"/>
</dbReference>
<dbReference type="OrthoDB" id="9758522at2"/>
<reference evidence="13 14" key="1">
    <citation type="journal article" date="2016" name="Biochim. Biophys. Acta">
        <title>Characterization of red-shifted phycobilisomes isolated from the chlorophyll f-containing cyanobacterium Halomicronema hongdechloris.</title>
        <authorList>
            <person name="Li Y."/>
            <person name="Lin Y."/>
            <person name="Garvey C.J."/>
            <person name="Birch D."/>
            <person name="Corkery R.W."/>
            <person name="Loughlin P.C."/>
            <person name="Scheer H."/>
            <person name="Willows R.D."/>
            <person name="Chen M."/>
        </authorList>
    </citation>
    <scope>NUCLEOTIDE SEQUENCE [LARGE SCALE GENOMIC DNA]</scope>
    <source>
        <strain evidence="13 14">C2206</strain>
    </source>
</reference>
<evidence type="ECO:0000259" key="10">
    <source>
        <dbReference type="PROSITE" id="PS50109"/>
    </source>
</evidence>